<name>A0ABS9UG75_9BACL</name>
<proteinExistence type="predicted"/>
<evidence type="ECO:0000313" key="2">
    <source>
        <dbReference type="EMBL" id="MCH7323339.1"/>
    </source>
</evidence>
<reference evidence="2 3" key="1">
    <citation type="submission" date="2022-03" db="EMBL/GenBank/DDBJ databases">
        <authorList>
            <person name="Jo J.-H."/>
            <person name="Im W.-T."/>
        </authorList>
    </citation>
    <scope>NUCLEOTIDE SEQUENCE [LARGE SCALE GENOMIC DNA]</scope>
    <source>
        <strain evidence="2 3">MA9</strain>
    </source>
</reference>
<keyword evidence="1" id="KW-1133">Transmembrane helix</keyword>
<keyword evidence="1" id="KW-0812">Transmembrane</keyword>
<dbReference type="RefSeq" id="WP_241370511.1">
    <property type="nucleotide sequence ID" value="NZ_JAKZFC010000007.1"/>
</dbReference>
<sequence length="88" mass="9750">MPANKLSFLCVAFNVTLSIISFLAGYFDGIIFRVFSIGIFFLPPMVTFCGVLLGIGAIVLKEPFIKSITAIGLNIAFIFAYYYVFTNF</sequence>
<evidence type="ECO:0008006" key="4">
    <source>
        <dbReference type="Google" id="ProtNLM"/>
    </source>
</evidence>
<protein>
    <recommendedName>
        <fullName evidence="4">Membrane transporter protein</fullName>
    </recommendedName>
</protein>
<feature type="transmembrane region" description="Helical" evidence="1">
    <location>
        <begin position="34"/>
        <end position="58"/>
    </location>
</feature>
<evidence type="ECO:0000313" key="3">
    <source>
        <dbReference type="Proteomes" id="UP001316087"/>
    </source>
</evidence>
<gene>
    <name evidence="2" type="ORF">LZ480_15800</name>
</gene>
<feature type="transmembrane region" description="Helical" evidence="1">
    <location>
        <begin position="6"/>
        <end position="27"/>
    </location>
</feature>
<comment type="caution">
    <text evidence="2">The sequence shown here is derived from an EMBL/GenBank/DDBJ whole genome shotgun (WGS) entry which is preliminary data.</text>
</comment>
<keyword evidence="3" id="KW-1185">Reference proteome</keyword>
<evidence type="ECO:0000256" key="1">
    <source>
        <dbReference type="SAM" id="Phobius"/>
    </source>
</evidence>
<dbReference type="Proteomes" id="UP001316087">
    <property type="component" value="Unassembled WGS sequence"/>
</dbReference>
<dbReference type="EMBL" id="JAKZFC010000007">
    <property type="protein sequence ID" value="MCH7323339.1"/>
    <property type="molecule type" value="Genomic_DNA"/>
</dbReference>
<keyword evidence="1" id="KW-0472">Membrane</keyword>
<feature type="transmembrane region" description="Helical" evidence="1">
    <location>
        <begin position="64"/>
        <end position="85"/>
    </location>
</feature>
<accession>A0ABS9UG75</accession>
<organism evidence="2 3">
    <name type="scientific">Solibacillus palustris</name>
    <dbReference type="NCBI Taxonomy" id="2908203"/>
    <lineage>
        <taxon>Bacteria</taxon>
        <taxon>Bacillati</taxon>
        <taxon>Bacillota</taxon>
        <taxon>Bacilli</taxon>
        <taxon>Bacillales</taxon>
        <taxon>Caryophanaceae</taxon>
        <taxon>Solibacillus</taxon>
    </lineage>
</organism>